<dbReference type="GO" id="GO:0008270">
    <property type="term" value="F:zinc ion binding"/>
    <property type="evidence" value="ECO:0007669"/>
    <property type="project" value="UniProtKB-KW"/>
</dbReference>
<name>Q22NC9_TETTS</name>
<dbReference type="InterPro" id="IPR001841">
    <property type="entry name" value="Znf_RING"/>
</dbReference>
<organism evidence="6 7">
    <name type="scientific">Tetrahymena thermophila (strain SB210)</name>
    <dbReference type="NCBI Taxonomy" id="312017"/>
    <lineage>
        <taxon>Eukaryota</taxon>
        <taxon>Sar</taxon>
        <taxon>Alveolata</taxon>
        <taxon>Ciliophora</taxon>
        <taxon>Intramacronucleata</taxon>
        <taxon>Oligohymenophorea</taxon>
        <taxon>Hymenostomatida</taxon>
        <taxon>Tetrahymenina</taxon>
        <taxon>Tetrahymenidae</taxon>
        <taxon>Tetrahymena</taxon>
    </lineage>
</organism>
<dbReference type="RefSeq" id="XP_001007101.1">
    <property type="nucleotide sequence ID" value="XM_001007101.3"/>
</dbReference>
<dbReference type="InterPro" id="IPR017907">
    <property type="entry name" value="Znf_RING_CS"/>
</dbReference>
<dbReference type="EMBL" id="GG662857">
    <property type="protein sequence ID" value="EAR86856.1"/>
    <property type="molecule type" value="Genomic_DNA"/>
</dbReference>
<dbReference type="HOGENOM" id="CLU_098461_0_0_1"/>
<evidence type="ECO:0000313" key="7">
    <source>
        <dbReference type="Proteomes" id="UP000009168"/>
    </source>
</evidence>
<dbReference type="AlphaFoldDB" id="Q22NC9"/>
<keyword evidence="1" id="KW-0479">Metal-binding</keyword>
<accession>Q22NC9</accession>
<proteinExistence type="predicted"/>
<dbReference type="OMA" id="ICLHEYL"/>
<dbReference type="PROSITE" id="PS00518">
    <property type="entry name" value="ZF_RING_1"/>
    <property type="match status" value="1"/>
</dbReference>
<evidence type="ECO:0000256" key="2">
    <source>
        <dbReference type="ARBA" id="ARBA00022771"/>
    </source>
</evidence>
<evidence type="ECO:0000256" key="3">
    <source>
        <dbReference type="ARBA" id="ARBA00022833"/>
    </source>
</evidence>
<gene>
    <name evidence="6" type="ORF">TTHERM_00204150</name>
</gene>
<evidence type="ECO:0000256" key="4">
    <source>
        <dbReference type="PROSITE-ProRule" id="PRU00175"/>
    </source>
</evidence>
<protein>
    <submittedName>
        <fullName evidence="6">Carrier protein, putative</fullName>
    </submittedName>
</protein>
<evidence type="ECO:0000256" key="1">
    <source>
        <dbReference type="ARBA" id="ARBA00022723"/>
    </source>
</evidence>
<dbReference type="InterPro" id="IPR013083">
    <property type="entry name" value="Znf_RING/FYVE/PHD"/>
</dbReference>
<dbReference type="PROSITE" id="PS50089">
    <property type="entry name" value="ZF_RING_2"/>
    <property type="match status" value="1"/>
</dbReference>
<dbReference type="SUPFAM" id="SSF57850">
    <property type="entry name" value="RING/U-box"/>
    <property type="match status" value="1"/>
</dbReference>
<dbReference type="InParanoid" id="Q22NC9"/>
<dbReference type="Gene3D" id="3.30.40.10">
    <property type="entry name" value="Zinc/RING finger domain, C3HC4 (zinc finger)"/>
    <property type="match status" value="1"/>
</dbReference>
<evidence type="ECO:0000313" key="6">
    <source>
        <dbReference type="EMBL" id="EAR86856.1"/>
    </source>
</evidence>
<reference evidence="7" key="1">
    <citation type="journal article" date="2006" name="PLoS Biol.">
        <title>Macronuclear genome sequence of the ciliate Tetrahymena thermophila, a model eukaryote.</title>
        <authorList>
            <person name="Eisen J.A."/>
            <person name="Coyne R.S."/>
            <person name="Wu M."/>
            <person name="Wu D."/>
            <person name="Thiagarajan M."/>
            <person name="Wortman J.R."/>
            <person name="Badger J.H."/>
            <person name="Ren Q."/>
            <person name="Amedeo P."/>
            <person name="Jones K.M."/>
            <person name="Tallon L.J."/>
            <person name="Delcher A.L."/>
            <person name="Salzberg S.L."/>
            <person name="Silva J.C."/>
            <person name="Haas B.J."/>
            <person name="Majoros W.H."/>
            <person name="Farzad M."/>
            <person name="Carlton J.M."/>
            <person name="Smith R.K. Jr."/>
            <person name="Garg J."/>
            <person name="Pearlman R.E."/>
            <person name="Karrer K.M."/>
            <person name="Sun L."/>
            <person name="Manning G."/>
            <person name="Elde N.C."/>
            <person name="Turkewitz A.P."/>
            <person name="Asai D.J."/>
            <person name="Wilkes D.E."/>
            <person name="Wang Y."/>
            <person name="Cai H."/>
            <person name="Collins K."/>
            <person name="Stewart B.A."/>
            <person name="Lee S.R."/>
            <person name="Wilamowska K."/>
            <person name="Weinberg Z."/>
            <person name="Ruzzo W.L."/>
            <person name="Wloga D."/>
            <person name="Gaertig J."/>
            <person name="Frankel J."/>
            <person name="Tsao C.-C."/>
            <person name="Gorovsky M.A."/>
            <person name="Keeling P.J."/>
            <person name="Waller R.F."/>
            <person name="Patron N.J."/>
            <person name="Cherry J.M."/>
            <person name="Stover N.A."/>
            <person name="Krieger C.J."/>
            <person name="del Toro C."/>
            <person name="Ryder H.F."/>
            <person name="Williamson S.C."/>
            <person name="Barbeau R.A."/>
            <person name="Hamilton E.P."/>
            <person name="Orias E."/>
        </authorList>
    </citation>
    <scope>NUCLEOTIDE SEQUENCE [LARGE SCALE GENOMIC DNA]</scope>
    <source>
        <strain evidence="7">SB210</strain>
    </source>
</reference>
<keyword evidence="2 4" id="KW-0863">Zinc-finger</keyword>
<keyword evidence="3" id="KW-0862">Zinc</keyword>
<evidence type="ECO:0000259" key="5">
    <source>
        <dbReference type="PROSITE" id="PS50089"/>
    </source>
</evidence>
<dbReference type="STRING" id="312017.Q22NC9"/>
<dbReference type="eggNOG" id="ENOG502SR8W">
    <property type="taxonomic scope" value="Eukaryota"/>
</dbReference>
<sequence length="242" mass="28373">MEGEELKQQELKVKKFIRKSRFTKRKERRQKLSQEAQAHKQKISEIRHLEKDFICAICLQYICCSTSTKCGHAFCETCLTEYELLFDKCLVCDSSIKNQEIRSCFLLDNLIQEFIERNHPSELQNFNKRKAECIQQRQKKQISDWQIGMKIDIRDSNNIWCVGIISRIQPNKNNQAQNIVVCYVNNLNIQEELPCASSRLAPFGLYSSRKDIPHYNNCQNTSEIVIHLPTLSDNVPQKLFIQ</sequence>
<dbReference type="KEGG" id="tet:TTHERM_00204150"/>
<dbReference type="GeneID" id="7844132"/>
<dbReference type="OrthoDB" id="1305878at2759"/>
<feature type="domain" description="RING-type" evidence="5">
    <location>
        <begin position="55"/>
        <end position="93"/>
    </location>
</feature>
<dbReference type="Proteomes" id="UP000009168">
    <property type="component" value="Unassembled WGS sequence"/>
</dbReference>
<keyword evidence="7" id="KW-1185">Reference proteome</keyword>